<reference evidence="1 2" key="1">
    <citation type="submission" date="2014-04" db="EMBL/GenBank/DDBJ databases">
        <authorList>
            <consortium name="DOE Joint Genome Institute"/>
            <person name="Kuo A."/>
            <person name="Kohler A."/>
            <person name="Nagy L.G."/>
            <person name="Floudas D."/>
            <person name="Copeland A."/>
            <person name="Barry K.W."/>
            <person name="Cichocki N."/>
            <person name="Veneault-Fourrey C."/>
            <person name="LaButti K."/>
            <person name="Lindquist E.A."/>
            <person name="Lipzen A."/>
            <person name="Lundell T."/>
            <person name="Morin E."/>
            <person name="Murat C."/>
            <person name="Sun H."/>
            <person name="Tunlid A."/>
            <person name="Henrissat B."/>
            <person name="Grigoriev I.V."/>
            <person name="Hibbett D.S."/>
            <person name="Martin F."/>
            <person name="Nordberg H.P."/>
            <person name="Cantor M.N."/>
            <person name="Hua S.X."/>
        </authorList>
    </citation>
    <scope>NUCLEOTIDE SEQUENCE [LARGE SCALE GENOMIC DNA]</scope>
    <source>
        <strain evidence="1 2">Foug A</strain>
    </source>
</reference>
<dbReference type="AlphaFoldDB" id="A0A0C2ZPQ9"/>
<dbReference type="EMBL" id="KN822152">
    <property type="protein sequence ID" value="KIM54572.1"/>
    <property type="molecule type" value="Genomic_DNA"/>
</dbReference>
<gene>
    <name evidence="1" type="ORF">SCLCIDRAFT_1221870</name>
</gene>
<reference evidence="2" key="2">
    <citation type="submission" date="2015-01" db="EMBL/GenBank/DDBJ databases">
        <title>Evolutionary Origins and Diversification of the Mycorrhizal Mutualists.</title>
        <authorList>
            <consortium name="DOE Joint Genome Institute"/>
            <consortium name="Mycorrhizal Genomics Consortium"/>
            <person name="Kohler A."/>
            <person name="Kuo A."/>
            <person name="Nagy L.G."/>
            <person name="Floudas D."/>
            <person name="Copeland A."/>
            <person name="Barry K.W."/>
            <person name="Cichocki N."/>
            <person name="Veneault-Fourrey C."/>
            <person name="LaButti K."/>
            <person name="Lindquist E.A."/>
            <person name="Lipzen A."/>
            <person name="Lundell T."/>
            <person name="Morin E."/>
            <person name="Murat C."/>
            <person name="Riley R."/>
            <person name="Ohm R."/>
            <person name="Sun H."/>
            <person name="Tunlid A."/>
            <person name="Henrissat B."/>
            <person name="Grigoriev I.V."/>
            <person name="Hibbett D.S."/>
            <person name="Martin F."/>
        </authorList>
    </citation>
    <scope>NUCLEOTIDE SEQUENCE [LARGE SCALE GENOMIC DNA]</scope>
    <source>
        <strain evidence="2">Foug A</strain>
    </source>
</reference>
<name>A0A0C2ZPQ9_9AGAM</name>
<sequence>MVLVHAINSVFCFLGHRAQRIWICHQGSFTGYLYCTITKGRLEETLNQVRSQIATDVHRTGPPPDFFDVGTPMKPVNIYQICLSVILRRTMQANSSLV</sequence>
<proteinExistence type="predicted"/>
<feature type="non-terminal residue" evidence="1">
    <location>
        <position position="98"/>
    </location>
</feature>
<keyword evidence="2" id="KW-1185">Reference proteome</keyword>
<accession>A0A0C2ZPQ9</accession>
<dbReference type="Proteomes" id="UP000053989">
    <property type="component" value="Unassembled WGS sequence"/>
</dbReference>
<dbReference type="InParanoid" id="A0A0C2ZPQ9"/>
<protein>
    <submittedName>
        <fullName evidence="1">Uncharacterized protein</fullName>
    </submittedName>
</protein>
<evidence type="ECO:0000313" key="2">
    <source>
        <dbReference type="Proteomes" id="UP000053989"/>
    </source>
</evidence>
<dbReference type="HOGENOM" id="CLU_2339307_0_0_1"/>
<evidence type="ECO:0000313" key="1">
    <source>
        <dbReference type="EMBL" id="KIM54572.1"/>
    </source>
</evidence>
<organism evidence="1 2">
    <name type="scientific">Scleroderma citrinum Foug A</name>
    <dbReference type="NCBI Taxonomy" id="1036808"/>
    <lineage>
        <taxon>Eukaryota</taxon>
        <taxon>Fungi</taxon>
        <taxon>Dikarya</taxon>
        <taxon>Basidiomycota</taxon>
        <taxon>Agaricomycotina</taxon>
        <taxon>Agaricomycetes</taxon>
        <taxon>Agaricomycetidae</taxon>
        <taxon>Boletales</taxon>
        <taxon>Sclerodermatineae</taxon>
        <taxon>Sclerodermataceae</taxon>
        <taxon>Scleroderma</taxon>
    </lineage>
</organism>